<dbReference type="SUPFAM" id="SSF52499">
    <property type="entry name" value="Isochorismatase-like hydrolases"/>
    <property type="match status" value="1"/>
</dbReference>
<dbReference type="InterPro" id="IPR050993">
    <property type="entry name" value="Isochorismatase_domain"/>
</dbReference>
<feature type="domain" description="Isochorismatase-like" evidence="1">
    <location>
        <begin position="16"/>
        <end position="167"/>
    </location>
</feature>
<keyword evidence="3" id="KW-1185">Reference proteome</keyword>
<name>A0A261RMG2_9BORD</name>
<dbReference type="PANTHER" id="PTHR14119">
    <property type="entry name" value="HYDROLASE"/>
    <property type="match status" value="1"/>
</dbReference>
<protein>
    <recommendedName>
        <fullName evidence="1">Isochorismatase-like domain-containing protein</fullName>
    </recommendedName>
</protein>
<dbReference type="Pfam" id="PF00857">
    <property type="entry name" value="Isochorismatase"/>
    <property type="match status" value="1"/>
</dbReference>
<dbReference type="Proteomes" id="UP000216857">
    <property type="component" value="Unassembled WGS sequence"/>
</dbReference>
<proteinExistence type="predicted"/>
<dbReference type="AlphaFoldDB" id="A0A261RMG2"/>
<dbReference type="PANTHER" id="PTHR14119:SF3">
    <property type="entry name" value="ISOCHORISMATASE DOMAIN-CONTAINING PROTEIN 2"/>
    <property type="match status" value="1"/>
</dbReference>
<comment type="caution">
    <text evidence="2">The sequence shown here is derived from an EMBL/GenBank/DDBJ whole genome shotgun (WGS) entry which is preliminary data.</text>
</comment>
<organism evidence="2 3">
    <name type="scientific">Bordetella genomosp. 9</name>
    <dbReference type="NCBI Taxonomy" id="1416803"/>
    <lineage>
        <taxon>Bacteria</taxon>
        <taxon>Pseudomonadati</taxon>
        <taxon>Pseudomonadota</taxon>
        <taxon>Betaproteobacteria</taxon>
        <taxon>Burkholderiales</taxon>
        <taxon>Alcaligenaceae</taxon>
        <taxon>Bordetella</taxon>
    </lineage>
</organism>
<gene>
    <name evidence="2" type="ORF">CAL26_01640</name>
</gene>
<evidence type="ECO:0000259" key="1">
    <source>
        <dbReference type="Pfam" id="PF00857"/>
    </source>
</evidence>
<evidence type="ECO:0000313" key="3">
    <source>
        <dbReference type="Proteomes" id="UP000216857"/>
    </source>
</evidence>
<dbReference type="EMBL" id="NEVJ01000001">
    <property type="protein sequence ID" value="OZI26081.1"/>
    <property type="molecule type" value="Genomic_DNA"/>
</dbReference>
<dbReference type="Gene3D" id="3.40.50.850">
    <property type="entry name" value="Isochorismatase-like"/>
    <property type="match status" value="1"/>
</dbReference>
<reference evidence="2" key="1">
    <citation type="submission" date="2017-05" db="EMBL/GenBank/DDBJ databases">
        <title>Complete and WGS of Bordetella genogroups.</title>
        <authorList>
            <person name="Spilker T."/>
            <person name="Lipuma J."/>
        </authorList>
    </citation>
    <scope>NUCLEOTIDE SEQUENCE</scope>
    <source>
        <strain evidence="2">AU21707</strain>
    </source>
</reference>
<dbReference type="InterPro" id="IPR000868">
    <property type="entry name" value="Isochorismatase-like_dom"/>
</dbReference>
<dbReference type="InterPro" id="IPR036380">
    <property type="entry name" value="Isochorismatase-like_sf"/>
</dbReference>
<dbReference type="RefSeq" id="WP_094845199.1">
    <property type="nucleotide sequence ID" value="NZ_NEVJ01000001.1"/>
</dbReference>
<evidence type="ECO:0000313" key="2">
    <source>
        <dbReference type="EMBL" id="OZI26081.1"/>
    </source>
</evidence>
<sequence>MASYPSPLLDAGHAQLLVVDMQERLLPAMARPERLAARAAALLEGARDVDVPVIVSEQHPKGLGPTTASLREVLPAQAALHAKRVFSCMREPALAQAIRAQGAAGRRQVVVAGVETHVCVLQTALELRQEGYEVYVAADAAGSRRDEDRDFALERLRVEGVRIVTTEMVLFEWLGSADAPAFKSVSARIKAFS</sequence>
<accession>A0A261RMG2</accession>
<dbReference type="OrthoDB" id="9796958at2"/>